<dbReference type="InterPro" id="IPR007730">
    <property type="entry name" value="SPOR-like_dom"/>
</dbReference>
<evidence type="ECO:0000256" key="1">
    <source>
        <dbReference type="SAM" id="MobiDB-lite"/>
    </source>
</evidence>
<dbReference type="SUPFAM" id="SSF110997">
    <property type="entry name" value="Sporulation related repeat"/>
    <property type="match status" value="1"/>
</dbReference>
<dbReference type="RefSeq" id="WP_172344778.1">
    <property type="nucleotide sequence ID" value="NZ_CASYYZ010000105.1"/>
</dbReference>
<keyword evidence="5" id="KW-1185">Reference proteome</keyword>
<dbReference type="EMBL" id="JABKKJ010000010">
    <property type="protein sequence ID" value="NPE25294.1"/>
    <property type="molecule type" value="Genomic_DNA"/>
</dbReference>
<gene>
    <name evidence="4" type="ORF">HPS54_07180</name>
</gene>
<keyword evidence="2" id="KW-0732">Signal</keyword>
<evidence type="ECO:0000256" key="2">
    <source>
        <dbReference type="SAM" id="SignalP"/>
    </source>
</evidence>
<dbReference type="Gene3D" id="3.30.70.1070">
    <property type="entry name" value="Sporulation related repeat"/>
    <property type="match status" value="1"/>
</dbReference>
<organism evidence="4 5">
    <name type="scientific">Xylanibacter caecicola</name>
    <dbReference type="NCBI Taxonomy" id="2736294"/>
    <lineage>
        <taxon>Bacteria</taxon>
        <taxon>Pseudomonadati</taxon>
        <taxon>Bacteroidota</taxon>
        <taxon>Bacteroidia</taxon>
        <taxon>Bacteroidales</taxon>
        <taxon>Prevotellaceae</taxon>
        <taxon>Xylanibacter</taxon>
    </lineage>
</organism>
<reference evidence="4 5" key="1">
    <citation type="submission" date="2020-05" db="EMBL/GenBank/DDBJ databases">
        <title>Distinct polysaccharide utilization as determinants for interspecies competition between intestinal Prevotella spp.</title>
        <authorList>
            <person name="Galvez E.J.C."/>
            <person name="Iljazovic A."/>
            <person name="Strowig T."/>
        </authorList>
    </citation>
    <scope>NUCLEOTIDE SEQUENCE [LARGE SCALE GENOMIC DNA]</scope>
    <source>
        <strain evidence="4 5">PCHR</strain>
    </source>
</reference>
<protein>
    <submittedName>
        <fullName evidence="4">SPOR domain-containing protein</fullName>
    </submittedName>
</protein>
<proteinExistence type="predicted"/>
<feature type="domain" description="SPOR" evidence="3">
    <location>
        <begin position="122"/>
        <end position="197"/>
    </location>
</feature>
<feature type="compositionally biased region" description="Basic and acidic residues" evidence="1">
    <location>
        <begin position="65"/>
        <end position="83"/>
    </location>
</feature>
<evidence type="ECO:0000259" key="3">
    <source>
        <dbReference type="Pfam" id="PF05036"/>
    </source>
</evidence>
<comment type="caution">
    <text evidence="4">The sequence shown here is derived from an EMBL/GenBank/DDBJ whole genome shotgun (WGS) entry which is preliminary data.</text>
</comment>
<sequence length="204" mass="22618">MKQFVVILLLVSGSFVHVHAQSFLESLRKKEQGRGTVTVIQNAGIDELVNNAKLSKTPNTPAVKPVEEKKTVGKTAADTRETAGRNTSVTQSAGINKSDNAADSPNVSHGKKVMTNTHKVVGYRIQAYSGGNSREDRQKAERISSAIKSRFPEMPVYVHFYSPRWICRVGNFRTYEDAVKMLKEIKGMGYTQACIVKGKINVRY</sequence>
<feature type="compositionally biased region" description="Polar residues" evidence="1">
    <location>
        <begin position="84"/>
        <end position="107"/>
    </location>
</feature>
<evidence type="ECO:0000313" key="4">
    <source>
        <dbReference type="EMBL" id="NPE25294.1"/>
    </source>
</evidence>
<feature type="region of interest" description="Disordered" evidence="1">
    <location>
        <begin position="56"/>
        <end position="111"/>
    </location>
</feature>
<feature type="chain" id="PRO_5047269075" evidence="2">
    <location>
        <begin position="21"/>
        <end position="204"/>
    </location>
</feature>
<evidence type="ECO:0000313" key="5">
    <source>
        <dbReference type="Proteomes" id="UP000820977"/>
    </source>
</evidence>
<dbReference type="Proteomes" id="UP000820977">
    <property type="component" value="Unassembled WGS sequence"/>
</dbReference>
<feature type="signal peptide" evidence="2">
    <location>
        <begin position="1"/>
        <end position="20"/>
    </location>
</feature>
<dbReference type="Pfam" id="PF05036">
    <property type="entry name" value="SPOR"/>
    <property type="match status" value="1"/>
</dbReference>
<accession>A0ABX2B5C0</accession>
<dbReference type="InterPro" id="IPR036680">
    <property type="entry name" value="SPOR-like_sf"/>
</dbReference>
<name>A0ABX2B5C0_9BACT</name>